<accession>A0A926EBV1</accession>
<protein>
    <submittedName>
        <fullName evidence="1">DUF177 domain-containing protein</fullName>
    </submittedName>
</protein>
<reference evidence="1" key="1">
    <citation type="submission" date="2020-08" db="EMBL/GenBank/DDBJ databases">
        <title>Genome public.</title>
        <authorList>
            <person name="Liu C."/>
            <person name="Sun Q."/>
        </authorList>
    </citation>
    <scope>NUCLEOTIDE SEQUENCE</scope>
    <source>
        <strain evidence="1">NSJ-54</strain>
    </source>
</reference>
<name>A0A926EBV1_9FIRM</name>
<keyword evidence="2" id="KW-1185">Reference proteome</keyword>
<dbReference type="InterPro" id="IPR003772">
    <property type="entry name" value="YceD"/>
</dbReference>
<sequence>MLIDVKQLFDVEGEARRVDYELDLSGMELGTMCPLSKPVAIRGEICNRAGVVTLRYTASFVYEGVCDRCLEPVIRPFAMDFEHTLVTRLEGEDQDEFLVIEDGKLEMDELVRSDILLEFPTKILCGEDCKGLCPVCGTNRNIRDCGCRKPQPDPRLAALKELLD</sequence>
<dbReference type="AlphaFoldDB" id="A0A926EBV1"/>
<organism evidence="1 2">
    <name type="scientific">Zongyangia hominis</name>
    <dbReference type="NCBI Taxonomy" id="2763677"/>
    <lineage>
        <taxon>Bacteria</taxon>
        <taxon>Bacillati</taxon>
        <taxon>Bacillota</taxon>
        <taxon>Clostridia</taxon>
        <taxon>Eubacteriales</taxon>
        <taxon>Oscillospiraceae</taxon>
        <taxon>Zongyangia</taxon>
    </lineage>
</organism>
<dbReference type="Proteomes" id="UP000660861">
    <property type="component" value="Unassembled WGS sequence"/>
</dbReference>
<dbReference type="EMBL" id="JACRTC010000006">
    <property type="protein sequence ID" value="MBC8570943.1"/>
    <property type="molecule type" value="Genomic_DNA"/>
</dbReference>
<evidence type="ECO:0000313" key="2">
    <source>
        <dbReference type="Proteomes" id="UP000660861"/>
    </source>
</evidence>
<proteinExistence type="predicted"/>
<gene>
    <name evidence="1" type="ORF">H8709_08895</name>
</gene>
<comment type="caution">
    <text evidence="1">The sequence shown here is derived from an EMBL/GenBank/DDBJ whole genome shotgun (WGS) entry which is preliminary data.</text>
</comment>
<dbReference type="Pfam" id="PF02620">
    <property type="entry name" value="YceD"/>
    <property type="match status" value="1"/>
</dbReference>
<dbReference type="RefSeq" id="WP_262398037.1">
    <property type="nucleotide sequence ID" value="NZ_JACRTC010000006.1"/>
</dbReference>
<evidence type="ECO:0000313" key="1">
    <source>
        <dbReference type="EMBL" id="MBC8570943.1"/>
    </source>
</evidence>